<dbReference type="Gene3D" id="1.10.357.10">
    <property type="entry name" value="Tetracycline Repressor, domain 2"/>
    <property type="match status" value="1"/>
</dbReference>
<dbReference type="Pfam" id="PF00440">
    <property type="entry name" value="TetR_N"/>
    <property type="match status" value="1"/>
</dbReference>
<feature type="domain" description="HTH tetR-type" evidence="5">
    <location>
        <begin position="17"/>
        <end position="77"/>
    </location>
</feature>
<dbReference type="InterPro" id="IPR009057">
    <property type="entry name" value="Homeodomain-like_sf"/>
</dbReference>
<keyword evidence="3" id="KW-0804">Transcription</keyword>
<keyword evidence="7" id="KW-1185">Reference proteome</keyword>
<dbReference type="Proteomes" id="UP001501417">
    <property type="component" value="Unassembled WGS sequence"/>
</dbReference>
<feature type="DNA-binding region" description="H-T-H motif" evidence="4">
    <location>
        <begin position="40"/>
        <end position="59"/>
    </location>
</feature>
<dbReference type="PRINTS" id="PR00455">
    <property type="entry name" value="HTHTETR"/>
</dbReference>
<dbReference type="SUPFAM" id="SSF48498">
    <property type="entry name" value="Tetracyclin repressor-like, C-terminal domain"/>
    <property type="match status" value="1"/>
</dbReference>
<keyword evidence="2 4" id="KW-0238">DNA-binding</keyword>
<reference evidence="7" key="1">
    <citation type="journal article" date="2019" name="Int. J. Syst. Evol. Microbiol.">
        <title>The Global Catalogue of Microorganisms (GCM) 10K type strain sequencing project: providing services to taxonomists for standard genome sequencing and annotation.</title>
        <authorList>
            <consortium name="The Broad Institute Genomics Platform"/>
            <consortium name="The Broad Institute Genome Sequencing Center for Infectious Disease"/>
            <person name="Wu L."/>
            <person name="Ma J."/>
        </authorList>
    </citation>
    <scope>NUCLEOTIDE SEQUENCE [LARGE SCALE GENOMIC DNA]</scope>
    <source>
        <strain evidence="7">JCM 17782</strain>
    </source>
</reference>
<sequence length="213" mass="22841">MSVAPSQLGRPVGADGEQTRARIITAAMRCVAEMGYSRTTIREIARAADMTSGSLYHYFPNKTELLEASVTEMEDIASPRLRAAAARADGAVDRLKAVLDESSRLMREYPYLAAFDRAIRSESNEHPASGRPRYAGLKALRDTVTEILTEARAQGALPPDIRPDAAADAIHALARGLTERAATLTPDAYAAALDSAKDLISGTLFARPAGAQR</sequence>
<accession>A0ABP8RFX6</accession>
<dbReference type="RefSeq" id="WP_264041918.1">
    <property type="nucleotide sequence ID" value="NZ_BAABGF010000017.1"/>
</dbReference>
<dbReference type="PANTHER" id="PTHR47506:SF6">
    <property type="entry name" value="HTH-TYPE TRANSCRIPTIONAL REPRESSOR NEMR"/>
    <property type="match status" value="1"/>
</dbReference>
<evidence type="ECO:0000259" key="5">
    <source>
        <dbReference type="PROSITE" id="PS50977"/>
    </source>
</evidence>
<proteinExistence type="predicted"/>
<protein>
    <submittedName>
        <fullName evidence="6">TetR/AcrR family transcriptional regulator</fullName>
    </submittedName>
</protein>
<comment type="caution">
    <text evidence="6">The sequence shown here is derived from an EMBL/GenBank/DDBJ whole genome shotgun (WGS) entry which is preliminary data.</text>
</comment>
<name>A0ABP8RFX6_9MYCO</name>
<keyword evidence="1" id="KW-0805">Transcription regulation</keyword>
<dbReference type="PROSITE" id="PS50977">
    <property type="entry name" value="HTH_TETR_2"/>
    <property type="match status" value="1"/>
</dbReference>
<gene>
    <name evidence="6" type="ORF">GCM10023161_13710</name>
</gene>
<evidence type="ECO:0000313" key="6">
    <source>
        <dbReference type="EMBL" id="GAA4537234.1"/>
    </source>
</evidence>
<evidence type="ECO:0000256" key="1">
    <source>
        <dbReference type="ARBA" id="ARBA00023015"/>
    </source>
</evidence>
<evidence type="ECO:0000256" key="4">
    <source>
        <dbReference type="PROSITE-ProRule" id="PRU00335"/>
    </source>
</evidence>
<dbReference type="PANTHER" id="PTHR47506">
    <property type="entry name" value="TRANSCRIPTIONAL REGULATORY PROTEIN"/>
    <property type="match status" value="1"/>
</dbReference>
<evidence type="ECO:0000256" key="3">
    <source>
        <dbReference type="ARBA" id="ARBA00023163"/>
    </source>
</evidence>
<dbReference type="InterPro" id="IPR001647">
    <property type="entry name" value="HTH_TetR"/>
</dbReference>
<evidence type="ECO:0000313" key="7">
    <source>
        <dbReference type="Proteomes" id="UP001501417"/>
    </source>
</evidence>
<dbReference type="SUPFAM" id="SSF46689">
    <property type="entry name" value="Homeodomain-like"/>
    <property type="match status" value="1"/>
</dbReference>
<organism evidence="6 7">
    <name type="scientific">Mycobacterium paraffinicum</name>
    <dbReference type="NCBI Taxonomy" id="53378"/>
    <lineage>
        <taxon>Bacteria</taxon>
        <taxon>Bacillati</taxon>
        <taxon>Actinomycetota</taxon>
        <taxon>Actinomycetes</taxon>
        <taxon>Mycobacteriales</taxon>
        <taxon>Mycobacteriaceae</taxon>
        <taxon>Mycobacterium</taxon>
    </lineage>
</organism>
<dbReference type="InterPro" id="IPR036271">
    <property type="entry name" value="Tet_transcr_reg_TetR-rel_C_sf"/>
</dbReference>
<evidence type="ECO:0000256" key="2">
    <source>
        <dbReference type="ARBA" id="ARBA00023125"/>
    </source>
</evidence>
<dbReference type="EMBL" id="BAABGF010000017">
    <property type="protein sequence ID" value="GAA4537234.1"/>
    <property type="molecule type" value="Genomic_DNA"/>
</dbReference>